<dbReference type="PANTHER" id="PTHR42887">
    <property type="entry name" value="OS12G0638800 PROTEIN"/>
    <property type="match status" value="1"/>
</dbReference>
<dbReference type="Pfam" id="PF22780">
    <property type="entry name" value="HI0933_like_1st"/>
    <property type="match status" value="1"/>
</dbReference>
<dbReference type="SUPFAM" id="SSF160996">
    <property type="entry name" value="HI0933 insert domain-like"/>
    <property type="match status" value="1"/>
</dbReference>
<feature type="domain" description="RsdA/BaiN/AoA(So)-like insert" evidence="5">
    <location>
        <begin position="198"/>
        <end position="349"/>
    </location>
</feature>
<evidence type="ECO:0000259" key="5">
    <source>
        <dbReference type="Pfam" id="PF22780"/>
    </source>
</evidence>
<dbReference type="EMBL" id="MLJW01000001">
    <property type="protein sequence ID" value="OIR19773.1"/>
    <property type="molecule type" value="Genomic_DNA"/>
</dbReference>
<dbReference type="InterPro" id="IPR023166">
    <property type="entry name" value="BaiN-like_dom_sf"/>
</dbReference>
<proteinExistence type="predicted"/>
<gene>
    <name evidence="6" type="ORF">GALL_06570</name>
</gene>
<evidence type="ECO:0000313" key="6">
    <source>
        <dbReference type="EMBL" id="OIR19773.1"/>
    </source>
</evidence>
<evidence type="ECO:0000256" key="2">
    <source>
        <dbReference type="ARBA" id="ARBA00022630"/>
    </source>
</evidence>
<evidence type="ECO:0000256" key="1">
    <source>
        <dbReference type="ARBA" id="ARBA00001974"/>
    </source>
</evidence>
<dbReference type="InterPro" id="IPR022460">
    <property type="entry name" value="Flavoprotein_PP4765"/>
</dbReference>
<dbReference type="NCBIfam" id="TIGR03862">
    <property type="entry name" value="flavo_PP4765"/>
    <property type="match status" value="1"/>
</dbReference>
<evidence type="ECO:0000256" key="3">
    <source>
        <dbReference type="ARBA" id="ARBA00022827"/>
    </source>
</evidence>
<dbReference type="AlphaFoldDB" id="A0A1J5TTK1"/>
<dbReference type="Gene3D" id="1.10.8.260">
    <property type="entry name" value="HI0933 insert domain-like"/>
    <property type="match status" value="1"/>
</dbReference>
<dbReference type="PRINTS" id="PR00419">
    <property type="entry name" value="ADXRDTASE"/>
</dbReference>
<reference evidence="6" key="1">
    <citation type="submission" date="2016-10" db="EMBL/GenBank/DDBJ databases">
        <title>Sequence of Gallionella enrichment culture.</title>
        <authorList>
            <person name="Poehlein A."/>
            <person name="Muehling M."/>
            <person name="Daniel R."/>
        </authorList>
    </citation>
    <scope>NUCLEOTIDE SEQUENCE</scope>
</reference>
<comment type="caution">
    <text evidence="6">The sequence shown here is derived from an EMBL/GenBank/DDBJ whole genome shotgun (WGS) entry which is preliminary data.</text>
</comment>
<dbReference type="PANTHER" id="PTHR42887:SF1">
    <property type="entry name" value="BLR3961 PROTEIN"/>
    <property type="match status" value="1"/>
</dbReference>
<accession>A0A1J5TTK1</accession>
<sequence length="415" mass="44735">MPIPAHSPFPTVAIVGGGPAGLMAAEAISQGNVRVDIYDAMPSMGRKLLMAGKGGLNITHAEAFDVFLTRYGARRAGIEPWLRDFPPDALREWVHGLGIATFVGTSNRVFPADMKAAPLLRAWLHRLRERGVGFHVRHRWHGWDARGDLRFTAPEGERTLHADALVLALGGGSWPQLGSDGTWVALLAQRGIEVAPLRPANCGFDIAWSHFFRERFTGEPVKSIATTFGDLHKQGECVITGHGIEGGPIYALSAALRDEIARHGQAVLHLDLLPDWPLQRVQKEVSHPRGSRSLSSHLQSRLGLKGVKAGLLREALNAEQMHDPALLARTIKSLPLHLMGTRPLSEAISTAGGVAFEALDERLMLARLPGVFCAGEMLDWEAPTGGYLLSACFASGLAAGKGALDWLQHGGQTPA</sequence>
<dbReference type="InterPro" id="IPR036188">
    <property type="entry name" value="FAD/NAD-bd_sf"/>
</dbReference>
<protein>
    <submittedName>
        <fullName evidence="6">Dihydropyrimidine dehydrogenase subunit A</fullName>
    </submittedName>
</protein>
<dbReference type="InterPro" id="IPR055178">
    <property type="entry name" value="RsdA/BaiN/AoA(So)-like_dom"/>
</dbReference>
<organism evidence="6">
    <name type="scientific">mine drainage metagenome</name>
    <dbReference type="NCBI Taxonomy" id="410659"/>
    <lineage>
        <taxon>unclassified sequences</taxon>
        <taxon>metagenomes</taxon>
        <taxon>ecological metagenomes</taxon>
    </lineage>
</organism>
<dbReference type="NCBIfam" id="TIGR00275">
    <property type="entry name" value="aminoacetone oxidase family FAD-binding enzyme"/>
    <property type="match status" value="1"/>
</dbReference>
<dbReference type="Pfam" id="PF03486">
    <property type="entry name" value="HI0933_like"/>
    <property type="match status" value="1"/>
</dbReference>
<dbReference type="Gene3D" id="3.50.50.60">
    <property type="entry name" value="FAD/NAD(P)-binding domain"/>
    <property type="match status" value="1"/>
</dbReference>
<dbReference type="SUPFAM" id="SSF51905">
    <property type="entry name" value="FAD/NAD(P)-binding domain"/>
    <property type="match status" value="1"/>
</dbReference>
<keyword evidence="3" id="KW-0274">FAD</keyword>
<dbReference type="InterPro" id="IPR057661">
    <property type="entry name" value="RsdA/BaiN/AoA(So)_Rossmann"/>
</dbReference>
<dbReference type="Gene3D" id="2.40.30.10">
    <property type="entry name" value="Translation factors"/>
    <property type="match status" value="1"/>
</dbReference>
<evidence type="ECO:0000259" key="4">
    <source>
        <dbReference type="Pfam" id="PF03486"/>
    </source>
</evidence>
<dbReference type="InterPro" id="IPR004792">
    <property type="entry name" value="BaiN-like"/>
</dbReference>
<feature type="domain" description="RsdA/BaiN/AoA(So)-like Rossmann fold-like" evidence="4">
    <location>
        <begin position="11"/>
        <end position="401"/>
    </location>
</feature>
<keyword evidence="2" id="KW-0285">Flavoprotein</keyword>
<comment type="cofactor">
    <cofactor evidence="1">
        <name>FAD</name>
        <dbReference type="ChEBI" id="CHEBI:57692"/>
    </cofactor>
</comment>
<name>A0A1J5TTK1_9ZZZZ</name>